<dbReference type="PROSITE" id="PS50010">
    <property type="entry name" value="DH_2"/>
    <property type="match status" value="1"/>
</dbReference>
<feature type="compositionally biased region" description="Polar residues" evidence="1">
    <location>
        <begin position="416"/>
        <end position="426"/>
    </location>
</feature>
<dbReference type="CDD" id="cd13244">
    <property type="entry name" value="PH_PLEKHG5_G6"/>
    <property type="match status" value="1"/>
</dbReference>
<dbReference type="PANTHER" id="PTHR13217:SF11">
    <property type="entry name" value="PLECKSTRIN HOMOLOGY DOMAIN-CONTAINING FAMILY G MEMBER 5"/>
    <property type="match status" value="1"/>
</dbReference>
<feature type="compositionally biased region" description="Basic and acidic residues" evidence="1">
    <location>
        <begin position="487"/>
        <end position="497"/>
    </location>
</feature>
<evidence type="ECO:0000256" key="1">
    <source>
        <dbReference type="SAM" id="MobiDB-lite"/>
    </source>
</evidence>
<dbReference type="InterPro" id="IPR001849">
    <property type="entry name" value="PH_domain"/>
</dbReference>
<feature type="domain" description="DH" evidence="2">
    <location>
        <begin position="742"/>
        <end position="933"/>
    </location>
</feature>
<feature type="compositionally biased region" description="Polar residues" evidence="1">
    <location>
        <begin position="1142"/>
        <end position="1173"/>
    </location>
</feature>
<dbReference type="CDD" id="cd00160">
    <property type="entry name" value="RhoGEF"/>
    <property type="match status" value="1"/>
</dbReference>
<feature type="compositionally biased region" description="Basic and acidic residues" evidence="1">
    <location>
        <begin position="179"/>
        <end position="192"/>
    </location>
</feature>
<feature type="region of interest" description="Disordered" evidence="1">
    <location>
        <begin position="380"/>
        <end position="439"/>
    </location>
</feature>
<evidence type="ECO:0000313" key="4">
    <source>
        <dbReference type="Proteomes" id="UP001153636"/>
    </source>
</evidence>
<evidence type="ECO:0000259" key="2">
    <source>
        <dbReference type="PROSITE" id="PS50010"/>
    </source>
</evidence>
<sequence>MVSENSFAVTTNKICNDQIRYKRDKVWLSNRINKMSKTNKTELNINQEDKDNETDNTKDLVRNLLNDICENAINTVESGTVMIRGKHISLQEQALKTNNRRVSILDDDKVDLTECCNNYVKLHRRTVSECYNHDSSYVLDENDNNDYTKTTKDTKRTNEKEKKKKRISFHSLFGKKDKKPKESKEEEEKHDNLAQLPVFNSNTLGKSKKYASALELSHKTVLQRTPSFIKKLVHISEEPITSLKRSLSFRDLHKKPVRVASREKMTEKRNQEWRQSLQSLVESDITVSYNDLSFINYDALNDINYEPVALRAGKGDKGYIGRTQSMIEKSPNLRRPAYQRLSSVNDSNCLGTGLPISSPTQSLPSLHHFNQDVENISESASSIHQYRRRPQSINSDDGGSGIGVSIGGGDTDSRRPSSYSTGSFRSAGSGCAKLKRHNACRQKNRDPTVFIDRYSTRENDKTVRSRSLTHLDNLEMRQGVPPSTDVALKDSRSEPDCTKPLLAAPSMSHEPPTPTTKVPPGRKHMLSRSQKSSSECFSVNFEVGDESTWDNELFFPAQRGITLHDSLAKLCELRNIDLSACDARLQDKDSNYESFILFSQDSANLVGRHVRITAKDLSNKKPTGSFYTNHSRKQSGNYRPRTTSFFNSSTEDANVASSTLSLHDGDQSKKQIKQRLTAFFGNTKDTKYEALIDQLDKYSKQGIPHILKYPQGQCESIDALYKLEDDWREIIEYSDLNEKQQQQQTALWELIKTEVAYIKTLKVVTNLFLACLKDLQSRNLLKEIDTDKLFSNITEILDANVVFWRNTLFPLVRDMRKYKRSSCIENMLEGFHSIQDIFQPYYKYCAEQSRCQHYCRENLDSEVFTAYLTWCESQKECNRLRLMDILVQPMQRLTKYGLLLKAILKNTDEDVEKENLQTMIKMVDDFVNNVNSSLKHKQDKERLKGIIARIESYDIVESKDDDIDKLLKKEKSLTQLDLTRPMLNCPVERKRHLLLEGDLKLKDSGASKMEVHCFLLTDMLLVCKPSTKKGGATMRVIRQPYLVDRLVVSELHRETPSLAIIYKNEFDMAVAAFILQNNDAKKLKGWREGISKAQTLYAQAKQLSYIADESIDTDYSFDYNLENDYSSIQLIPRSPLATSSRASRVSSLAHSHSGSVEMNDQSSVGSINNQSRAVSVENENRTGSLSSDEGVQPIPPDKSPVTQKNSFKTRLFHKTPNTLSVQPYGSLGQSLPNLTLGSPNVGNMSLNLNQNTLSVPSGKNGSQLLSPTHRGISYPPPSPTRGNLRRSLAISQSKNPPLIKTRQVNSASSVSQQFDFDVPVIAGVSQHEDDCESLSRGQHRQAMKRSYRYHTAGIVDDIKKNDNRDASVHKRLSWNCTGQEQKPPNEDQT</sequence>
<dbReference type="InterPro" id="IPR011993">
    <property type="entry name" value="PH-like_dom_sf"/>
</dbReference>
<feature type="region of interest" description="Disordered" evidence="1">
    <location>
        <begin position="476"/>
        <end position="531"/>
    </location>
</feature>
<feature type="region of interest" description="Disordered" evidence="1">
    <location>
        <begin position="1257"/>
        <end position="1282"/>
    </location>
</feature>
<dbReference type="InterPro" id="IPR000219">
    <property type="entry name" value="DH_dom"/>
</dbReference>
<organism evidence="3 4">
    <name type="scientific">Psylliodes chrysocephalus</name>
    <dbReference type="NCBI Taxonomy" id="3402493"/>
    <lineage>
        <taxon>Eukaryota</taxon>
        <taxon>Metazoa</taxon>
        <taxon>Ecdysozoa</taxon>
        <taxon>Arthropoda</taxon>
        <taxon>Hexapoda</taxon>
        <taxon>Insecta</taxon>
        <taxon>Pterygota</taxon>
        <taxon>Neoptera</taxon>
        <taxon>Endopterygota</taxon>
        <taxon>Coleoptera</taxon>
        <taxon>Polyphaga</taxon>
        <taxon>Cucujiformia</taxon>
        <taxon>Chrysomeloidea</taxon>
        <taxon>Chrysomelidae</taxon>
        <taxon>Galerucinae</taxon>
        <taxon>Alticini</taxon>
        <taxon>Psylliodes</taxon>
    </lineage>
</organism>
<dbReference type="GO" id="GO:0030424">
    <property type="term" value="C:axon"/>
    <property type="evidence" value="ECO:0007669"/>
    <property type="project" value="TreeGrafter"/>
</dbReference>
<protein>
    <recommendedName>
        <fullName evidence="2">DH domain-containing protein</fullName>
    </recommendedName>
</protein>
<proteinExistence type="predicted"/>
<dbReference type="GO" id="GO:0030139">
    <property type="term" value="C:endocytic vesicle"/>
    <property type="evidence" value="ECO:0007669"/>
    <property type="project" value="TreeGrafter"/>
</dbReference>
<accession>A0A9P0G9Y2</accession>
<reference evidence="3" key="1">
    <citation type="submission" date="2022-01" db="EMBL/GenBank/DDBJ databases">
        <authorList>
            <person name="King R."/>
        </authorList>
    </citation>
    <scope>NUCLEOTIDE SEQUENCE</scope>
</reference>
<dbReference type="Gene3D" id="1.20.900.10">
    <property type="entry name" value="Dbl homology (DH) domain"/>
    <property type="match status" value="1"/>
</dbReference>
<feature type="region of interest" description="Disordered" evidence="1">
    <location>
        <begin position="141"/>
        <end position="194"/>
    </location>
</feature>
<dbReference type="InterPro" id="IPR035899">
    <property type="entry name" value="DBL_dom_sf"/>
</dbReference>
<dbReference type="GO" id="GO:0007266">
    <property type="term" value="P:Rho protein signal transduction"/>
    <property type="evidence" value="ECO:0007669"/>
    <property type="project" value="TreeGrafter"/>
</dbReference>
<dbReference type="Gene3D" id="2.30.29.30">
    <property type="entry name" value="Pleckstrin-homology domain (PH domain)/Phosphotyrosine-binding domain (PTB)"/>
    <property type="match status" value="1"/>
</dbReference>
<feature type="compositionally biased region" description="Basic and acidic residues" evidence="1">
    <location>
        <begin position="149"/>
        <end position="161"/>
    </location>
</feature>
<feature type="region of interest" description="Disordered" evidence="1">
    <location>
        <begin position="1142"/>
        <end position="1204"/>
    </location>
</feature>
<keyword evidence="4" id="KW-1185">Reference proteome</keyword>
<dbReference type="GO" id="GO:0005085">
    <property type="term" value="F:guanyl-nucleotide exchange factor activity"/>
    <property type="evidence" value="ECO:0007669"/>
    <property type="project" value="InterPro"/>
</dbReference>
<dbReference type="Pfam" id="PF00621">
    <property type="entry name" value="RhoGEF"/>
    <property type="match status" value="1"/>
</dbReference>
<dbReference type="GO" id="GO:0043542">
    <property type="term" value="P:endothelial cell migration"/>
    <property type="evidence" value="ECO:0007669"/>
    <property type="project" value="TreeGrafter"/>
</dbReference>
<name>A0A9P0G9Y2_9CUCU</name>
<dbReference type="SUPFAM" id="SSF48065">
    <property type="entry name" value="DBL homology domain (DH-domain)"/>
    <property type="match status" value="1"/>
</dbReference>
<dbReference type="PANTHER" id="PTHR13217">
    <property type="entry name" value="PLECKSTRIN HOMOLOGY DOMAIN-CONTAINING FAMILY G MEMBER 7"/>
    <property type="match status" value="1"/>
</dbReference>
<dbReference type="InterPro" id="IPR040181">
    <property type="entry name" value="PKHG5/7"/>
</dbReference>
<dbReference type="Proteomes" id="UP001153636">
    <property type="component" value="Chromosome 19"/>
</dbReference>
<feature type="region of interest" description="Disordered" evidence="1">
    <location>
        <begin position="1369"/>
        <end position="1389"/>
    </location>
</feature>
<dbReference type="SUPFAM" id="SSF50729">
    <property type="entry name" value="PH domain-like"/>
    <property type="match status" value="1"/>
</dbReference>
<feature type="compositionally biased region" description="Polar residues" evidence="1">
    <location>
        <begin position="1257"/>
        <end position="1266"/>
    </location>
</feature>
<feature type="compositionally biased region" description="Gly residues" evidence="1">
    <location>
        <begin position="398"/>
        <end position="410"/>
    </location>
</feature>
<dbReference type="OrthoDB" id="5585231at2759"/>
<dbReference type="Pfam" id="PF02196">
    <property type="entry name" value="RBD"/>
    <property type="match status" value="1"/>
</dbReference>
<dbReference type="EMBL" id="OV651831">
    <property type="protein sequence ID" value="CAH1105423.1"/>
    <property type="molecule type" value="Genomic_DNA"/>
</dbReference>
<dbReference type="SMART" id="SM00325">
    <property type="entry name" value="RhoGEF"/>
    <property type="match status" value="1"/>
</dbReference>
<feature type="compositionally biased region" description="Polar residues" evidence="1">
    <location>
        <begin position="1374"/>
        <end position="1389"/>
    </location>
</feature>
<dbReference type="GO" id="GO:0005886">
    <property type="term" value="C:plasma membrane"/>
    <property type="evidence" value="ECO:0007669"/>
    <property type="project" value="TreeGrafter"/>
</dbReference>
<gene>
    <name evidence="3" type="ORF">PSYICH_LOCUS6185</name>
</gene>
<dbReference type="InterPro" id="IPR003116">
    <property type="entry name" value="RBD_dom"/>
</dbReference>
<dbReference type="SMART" id="SM00233">
    <property type="entry name" value="PH"/>
    <property type="match status" value="1"/>
</dbReference>
<evidence type="ECO:0000313" key="3">
    <source>
        <dbReference type="EMBL" id="CAH1105423.1"/>
    </source>
</evidence>